<sequence length="215" mass="23219">MLAGSVRLQPFSSPGLRQLAPAGDGDLAALCWRTLLFQPRGSPGESQVPPGEAGVPERPRSARRQLAPSGNRDRRAFSSACNAGRAGAVGSTAWEGATRTPMMDSPAWRAGCCCLLLLALVGSARSEDMPSCEEVRKLFQWRLVGGVKGLPDSPRAGPDLQVCISKKPTCCTRKMEERYQIAARQDMQQVLQTSSSTLKFLISRNAAAFQETLER</sequence>
<comment type="function">
    <text evidence="12">Cell surface proteoglycan.</text>
</comment>
<dbReference type="GO" id="GO:0090263">
    <property type="term" value="P:positive regulation of canonical Wnt signaling pathway"/>
    <property type="evidence" value="ECO:0007669"/>
    <property type="project" value="TreeGrafter"/>
</dbReference>
<dbReference type="InterPro" id="IPR001863">
    <property type="entry name" value="Glypican"/>
</dbReference>
<dbReference type="EMBL" id="AEYP01019918">
    <property type="status" value="NOT_ANNOTATED_CDS"/>
    <property type="molecule type" value="Genomic_DNA"/>
</dbReference>
<keyword evidence="6 12" id="KW-0654">Proteoglycan</keyword>
<keyword evidence="9 12" id="KW-0357">Heparan sulfate</keyword>
<dbReference type="GO" id="GO:0098552">
    <property type="term" value="C:side of membrane"/>
    <property type="evidence" value="ECO:0007669"/>
    <property type="project" value="UniProtKB-KW"/>
</dbReference>
<comment type="subcellular location">
    <subcellularLocation>
        <location evidence="1 12">Cell membrane</location>
        <topology evidence="1 12">Lipid-anchor</topology>
        <topology evidence="1 12">GPI-anchor</topology>
    </subcellularLocation>
</comment>
<reference evidence="14" key="1">
    <citation type="submission" date="2024-06" db="UniProtKB">
        <authorList>
            <consortium name="Ensembl"/>
        </authorList>
    </citation>
    <scope>IDENTIFICATION</scope>
</reference>
<evidence type="ECO:0000256" key="8">
    <source>
        <dbReference type="ARBA" id="ARBA00023180"/>
    </source>
</evidence>
<evidence type="ECO:0000256" key="7">
    <source>
        <dbReference type="ARBA" id="ARBA00023136"/>
    </source>
</evidence>
<evidence type="ECO:0000256" key="2">
    <source>
        <dbReference type="ARBA" id="ARBA00010260"/>
    </source>
</evidence>
<evidence type="ECO:0000256" key="1">
    <source>
        <dbReference type="ARBA" id="ARBA00004609"/>
    </source>
</evidence>
<dbReference type="STRING" id="9669.ENSMPUP00000011786"/>
<dbReference type="HOGENOM" id="CLU_1282870_0_0_1"/>
<dbReference type="eggNOG" id="KOG3821">
    <property type="taxonomic scope" value="Eukaryota"/>
</dbReference>
<evidence type="ECO:0000256" key="11">
    <source>
        <dbReference type="RuleBase" id="RU003518"/>
    </source>
</evidence>
<evidence type="ECO:0000256" key="12">
    <source>
        <dbReference type="RuleBase" id="RU003519"/>
    </source>
</evidence>
<dbReference type="PANTHER" id="PTHR10822">
    <property type="entry name" value="GLYPICAN"/>
    <property type="match status" value="1"/>
</dbReference>
<dbReference type="InParanoid" id="M3YKC9"/>
<keyword evidence="4 12" id="KW-0336">GPI-anchor</keyword>
<keyword evidence="10 12" id="KW-0449">Lipoprotein</keyword>
<evidence type="ECO:0000256" key="5">
    <source>
        <dbReference type="ARBA" id="ARBA00022729"/>
    </source>
</evidence>
<dbReference type="EMBL" id="AEYP01019921">
    <property type="status" value="NOT_ANNOTATED_CDS"/>
    <property type="molecule type" value="Genomic_DNA"/>
</dbReference>
<keyword evidence="5" id="KW-0732">Signal</keyword>
<proteinExistence type="inferred from homology"/>
<dbReference type="EMBL" id="AEYP01019920">
    <property type="status" value="NOT_ANNOTATED_CDS"/>
    <property type="molecule type" value="Genomic_DNA"/>
</dbReference>
<keyword evidence="8" id="KW-0325">Glycoprotein</keyword>
<dbReference type="Ensembl" id="ENSMPUT00000011979.1">
    <property type="protein sequence ID" value="ENSMPUP00000011786.1"/>
    <property type="gene ID" value="ENSMPUG00000011876.1"/>
</dbReference>
<dbReference type="GO" id="GO:0005886">
    <property type="term" value="C:plasma membrane"/>
    <property type="evidence" value="ECO:0007669"/>
    <property type="project" value="UniProtKB-SubCell"/>
</dbReference>
<dbReference type="EMBL" id="AEYP01019924">
    <property type="status" value="NOT_ANNOTATED_CDS"/>
    <property type="molecule type" value="Genomic_DNA"/>
</dbReference>
<evidence type="ECO:0000256" key="10">
    <source>
        <dbReference type="ARBA" id="ARBA00023288"/>
    </source>
</evidence>
<feature type="region of interest" description="Disordered" evidence="13">
    <location>
        <begin position="41"/>
        <end position="76"/>
    </location>
</feature>
<evidence type="ECO:0000256" key="3">
    <source>
        <dbReference type="ARBA" id="ARBA00022475"/>
    </source>
</evidence>
<dbReference type="GO" id="GO:1905475">
    <property type="term" value="P:regulation of protein localization to membrane"/>
    <property type="evidence" value="ECO:0007669"/>
    <property type="project" value="TreeGrafter"/>
</dbReference>
<organism evidence="14">
    <name type="scientific">Mustela putorius furo</name>
    <name type="common">European domestic ferret</name>
    <name type="synonym">Mustela furo</name>
    <dbReference type="NCBI Taxonomy" id="9669"/>
    <lineage>
        <taxon>Eukaryota</taxon>
        <taxon>Metazoa</taxon>
        <taxon>Chordata</taxon>
        <taxon>Craniata</taxon>
        <taxon>Vertebrata</taxon>
        <taxon>Euteleostomi</taxon>
        <taxon>Mammalia</taxon>
        <taxon>Eutheria</taxon>
        <taxon>Laurasiatheria</taxon>
        <taxon>Carnivora</taxon>
        <taxon>Caniformia</taxon>
        <taxon>Musteloidea</taxon>
        <taxon>Mustelidae</taxon>
        <taxon>Mustelinae</taxon>
        <taxon>Mustela</taxon>
    </lineage>
</organism>
<dbReference type="Pfam" id="PF01153">
    <property type="entry name" value="Glypican"/>
    <property type="match status" value="1"/>
</dbReference>
<evidence type="ECO:0000256" key="9">
    <source>
        <dbReference type="ARBA" id="ARBA00023207"/>
    </source>
</evidence>
<dbReference type="GeneTree" id="ENSGT01050000244955"/>
<dbReference type="AlphaFoldDB" id="M3YKC9"/>
<dbReference type="EMBL" id="AEYP01019919">
    <property type="status" value="NOT_ANNOTATED_CDS"/>
    <property type="molecule type" value="Genomic_DNA"/>
</dbReference>
<dbReference type="GO" id="GO:0016477">
    <property type="term" value="P:cell migration"/>
    <property type="evidence" value="ECO:0007669"/>
    <property type="project" value="TreeGrafter"/>
</dbReference>
<name>M3YKC9_MUSPF</name>
<dbReference type="EMBL" id="AEYP01019923">
    <property type="status" value="NOT_ANNOTATED_CDS"/>
    <property type="molecule type" value="Genomic_DNA"/>
</dbReference>
<evidence type="ECO:0000256" key="4">
    <source>
        <dbReference type="ARBA" id="ARBA00022622"/>
    </source>
</evidence>
<protein>
    <submittedName>
        <fullName evidence="14">Uncharacterized protein</fullName>
    </submittedName>
</protein>
<keyword evidence="3" id="KW-1003">Cell membrane</keyword>
<keyword evidence="7 12" id="KW-0472">Membrane</keyword>
<accession>M3YKC9</accession>
<dbReference type="GO" id="GO:0009986">
    <property type="term" value="C:cell surface"/>
    <property type="evidence" value="ECO:0007669"/>
    <property type="project" value="TreeGrafter"/>
</dbReference>
<dbReference type="EMBL" id="AEYP01019922">
    <property type="status" value="NOT_ANNOTATED_CDS"/>
    <property type="molecule type" value="Genomic_DNA"/>
</dbReference>
<evidence type="ECO:0000256" key="6">
    <source>
        <dbReference type="ARBA" id="ARBA00022974"/>
    </source>
</evidence>
<evidence type="ECO:0000313" key="14">
    <source>
        <dbReference type="Ensembl" id="ENSMPUP00000011786.1"/>
    </source>
</evidence>
<dbReference type="PANTHER" id="PTHR10822:SF12">
    <property type="entry name" value="GLYPICAN-5"/>
    <property type="match status" value="1"/>
</dbReference>
<evidence type="ECO:0000256" key="13">
    <source>
        <dbReference type="SAM" id="MobiDB-lite"/>
    </source>
</evidence>
<comment type="similarity">
    <text evidence="2 11">Belongs to the glypican family.</text>
</comment>
<dbReference type="GO" id="GO:0005576">
    <property type="term" value="C:extracellular region"/>
    <property type="evidence" value="ECO:0007669"/>
    <property type="project" value="TreeGrafter"/>
</dbReference>